<feature type="transmembrane region" description="Helical" evidence="10">
    <location>
        <begin position="53"/>
        <end position="78"/>
    </location>
</feature>
<evidence type="ECO:0000256" key="5">
    <source>
        <dbReference type="ARBA" id="ARBA00023040"/>
    </source>
</evidence>
<evidence type="ECO:0000313" key="13">
    <source>
        <dbReference type="RefSeq" id="XP_022098586.1"/>
    </source>
</evidence>
<dbReference type="PRINTS" id="PR00237">
    <property type="entry name" value="GPCRRHODOPSN"/>
</dbReference>
<dbReference type="CDD" id="cd00637">
    <property type="entry name" value="7tm_classA_rhodopsin-like"/>
    <property type="match status" value="1"/>
</dbReference>
<evidence type="ECO:0000256" key="7">
    <source>
        <dbReference type="ARBA" id="ARBA00023170"/>
    </source>
</evidence>
<keyword evidence="7 9" id="KW-0675">Receptor</keyword>
<keyword evidence="2" id="KW-1003">Cell membrane</keyword>
<feature type="transmembrane region" description="Helical" evidence="10">
    <location>
        <begin position="179"/>
        <end position="205"/>
    </location>
</feature>
<feature type="transmembrane region" description="Helical" evidence="10">
    <location>
        <begin position="252"/>
        <end position="275"/>
    </location>
</feature>
<reference evidence="13" key="1">
    <citation type="submission" date="2025-08" db="UniProtKB">
        <authorList>
            <consortium name="RefSeq"/>
        </authorList>
    </citation>
    <scope>IDENTIFICATION</scope>
</reference>
<evidence type="ECO:0000256" key="10">
    <source>
        <dbReference type="SAM" id="Phobius"/>
    </source>
</evidence>
<dbReference type="Proteomes" id="UP000694845">
    <property type="component" value="Unplaced"/>
</dbReference>
<dbReference type="KEGG" id="aplc:110983563"/>
<dbReference type="PROSITE" id="PS50262">
    <property type="entry name" value="G_PROTEIN_RECEP_F1_2"/>
    <property type="match status" value="1"/>
</dbReference>
<evidence type="ECO:0000256" key="8">
    <source>
        <dbReference type="ARBA" id="ARBA00023224"/>
    </source>
</evidence>
<dbReference type="OrthoDB" id="10042731at2759"/>
<organism evidence="12 13">
    <name type="scientific">Acanthaster planci</name>
    <name type="common">Crown-of-thorns starfish</name>
    <dbReference type="NCBI Taxonomy" id="133434"/>
    <lineage>
        <taxon>Eukaryota</taxon>
        <taxon>Metazoa</taxon>
        <taxon>Echinodermata</taxon>
        <taxon>Eleutherozoa</taxon>
        <taxon>Asterozoa</taxon>
        <taxon>Asteroidea</taxon>
        <taxon>Valvatacea</taxon>
        <taxon>Valvatida</taxon>
        <taxon>Acanthasteridae</taxon>
        <taxon>Acanthaster</taxon>
    </lineage>
</organism>
<dbReference type="GO" id="GO:0005886">
    <property type="term" value="C:plasma membrane"/>
    <property type="evidence" value="ECO:0007669"/>
    <property type="project" value="UniProtKB-SubCell"/>
</dbReference>
<feature type="transmembrane region" description="Helical" evidence="10">
    <location>
        <begin position="287"/>
        <end position="308"/>
    </location>
</feature>
<keyword evidence="6 10" id="KW-0472">Membrane</keyword>
<dbReference type="SUPFAM" id="SSF81321">
    <property type="entry name" value="Family A G protein-coupled receptor-like"/>
    <property type="match status" value="1"/>
</dbReference>
<dbReference type="PROSITE" id="PS00237">
    <property type="entry name" value="G_PROTEIN_RECEP_F1_1"/>
    <property type="match status" value="1"/>
</dbReference>
<feature type="transmembrane region" description="Helical" evidence="10">
    <location>
        <begin position="133"/>
        <end position="159"/>
    </location>
</feature>
<evidence type="ECO:0000259" key="11">
    <source>
        <dbReference type="PROSITE" id="PS50262"/>
    </source>
</evidence>
<sequence length="332" mass="37114">MNGTNLTTEEGNVGLRVVEGVTFVIITLLILIGNCLCLLVLRLARSMNSVTRVLLISLTAADLLMGTVVGAPILGTVIANEWPYGYVFCAISASGNQICATTSLFSLLLINAERYVCISRPLRYSEIVTVNRARGAVVCVWIFALFLGLSNCFLPGRVANYHEYLHSCFFDPSSGNPDVMGTLCVILFVFAPFPVLILMYIRIFVIARRHAKDMEARAIAMYEQAQRLSLQENGRISLDQGRRRFFPEYKAAKTFGIITFTYAVAWMPFFCIVIYENLTLTKAPRGLTVTAACMALSNSWLNVLVYYVRNALFRDAAKDILSKCFHDRLHRL</sequence>
<gene>
    <name evidence="13" type="primary">LOC110983563</name>
</gene>
<keyword evidence="5 9" id="KW-0297">G-protein coupled receptor</keyword>
<keyword evidence="8 9" id="KW-0807">Transducer</keyword>
<dbReference type="PANTHER" id="PTHR24249">
    <property type="entry name" value="HISTAMINE RECEPTOR-RELATED G-PROTEIN COUPLED RECEPTOR"/>
    <property type="match status" value="1"/>
</dbReference>
<evidence type="ECO:0000256" key="2">
    <source>
        <dbReference type="ARBA" id="ARBA00022475"/>
    </source>
</evidence>
<dbReference type="Gene3D" id="1.20.1070.10">
    <property type="entry name" value="Rhodopsin 7-helix transmembrane proteins"/>
    <property type="match status" value="1"/>
</dbReference>
<keyword evidence="12" id="KW-1185">Reference proteome</keyword>
<protein>
    <submittedName>
        <fullName evidence="13">Beta-4C adrenergic receptor-like</fullName>
    </submittedName>
</protein>
<feature type="domain" description="G-protein coupled receptors family 1 profile" evidence="11">
    <location>
        <begin position="33"/>
        <end position="306"/>
    </location>
</feature>
<dbReference type="InterPro" id="IPR017452">
    <property type="entry name" value="GPCR_Rhodpsn_7TM"/>
</dbReference>
<name>A0A8B7Z5H5_ACAPL</name>
<dbReference type="GeneID" id="110983563"/>
<proteinExistence type="inferred from homology"/>
<dbReference type="AlphaFoldDB" id="A0A8B7Z5H5"/>
<feature type="transmembrane region" description="Helical" evidence="10">
    <location>
        <begin position="84"/>
        <end position="112"/>
    </location>
</feature>
<evidence type="ECO:0000256" key="3">
    <source>
        <dbReference type="ARBA" id="ARBA00022692"/>
    </source>
</evidence>
<accession>A0A8B7Z5H5</accession>
<evidence type="ECO:0000313" key="12">
    <source>
        <dbReference type="Proteomes" id="UP000694845"/>
    </source>
</evidence>
<evidence type="ECO:0000256" key="9">
    <source>
        <dbReference type="RuleBase" id="RU000688"/>
    </source>
</evidence>
<dbReference type="InterPro" id="IPR000276">
    <property type="entry name" value="GPCR_Rhodpsn"/>
</dbReference>
<dbReference type="Pfam" id="PF00001">
    <property type="entry name" value="7tm_1"/>
    <property type="match status" value="1"/>
</dbReference>
<evidence type="ECO:0000256" key="4">
    <source>
        <dbReference type="ARBA" id="ARBA00022989"/>
    </source>
</evidence>
<evidence type="ECO:0000256" key="1">
    <source>
        <dbReference type="ARBA" id="ARBA00004651"/>
    </source>
</evidence>
<dbReference type="InterPro" id="IPR050569">
    <property type="entry name" value="TAAR"/>
</dbReference>
<comment type="subcellular location">
    <subcellularLocation>
        <location evidence="1">Cell membrane</location>
        <topology evidence="1">Multi-pass membrane protein</topology>
    </subcellularLocation>
</comment>
<comment type="similarity">
    <text evidence="9">Belongs to the G-protein coupled receptor 1 family.</text>
</comment>
<evidence type="ECO:0000256" key="6">
    <source>
        <dbReference type="ARBA" id="ARBA00023136"/>
    </source>
</evidence>
<dbReference type="RefSeq" id="XP_022098586.1">
    <property type="nucleotide sequence ID" value="XM_022242894.1"/>
</dbReference>
<keyword evidence="4 10" id="KW-1133">Transmembrane helix</keyword>
<feature type="transmembrane region" description="Helical" evidence="10">
    <location>
        <begin position="20"/>
        <end position="41"/>
    </location>
</feature>
<keyword evidence="3 9" id="KW-0812">Transmembrane</keyword>
<dbReference type="OMA" id="IANEWPY"/>
<dbReference type="GO" id="GO:0004930">
    <property type="term" value="F:G protein-coupled receptor activity"/>
    <property type="evidence" value="ECO:0007669"/>
    <property type="project" value="UniProtKB-KW"/>
</dbReference>